<dbReference type="OrthoDB" id="95317at2157"/>
<dbReference type="KEGG" id="tic:FH039_05760"/>
<evidence type="ECO:0000313" key="2">
    <source>
        <dbReference type="Proteomes" id="UP000306007"/>
    </source>
</evidence>
<keyword evidence="2" id="KW-1185">Reference proteome</keyword>
<dbReference type="GeneID" id="40474670"/>
<gene>
    <name evidence="1" type="ORF">FH039_05760</name>
</gene>
<sequence length="286" mass="32238">MIRDMDYKVLRGGGGEMENDNNLKDFLFRGSGMKRGAVLLVMILLVFSAGCIGEKEQVETTGKLEAMTKEAEALGWVKTGEGYSETYELSIHGFSLVKIPYRILLFRKPTYERRRMKELEGLFEFLNISESMETPEFTTMAVGWIDTSDVPAKSALEPVLEKEIKDSLDSEVTKMLNKMGLSIISEGEWKERDGVMLKKLSARYPVGTFRTQYGTVELGNVKVEIREYLIQSTSGYGIVVVAVPQDYHRRIVLRPLEFVEVEVEIDWNLHDGSLVSDAESVAGVVK</sequence>
<dbReference type="AlphaFoldDB" id="A0A4Y5SLZ8"/>
<reference evidence="1 2" key="1">
    <citation type="submission" date="2019-06" db="EMBL/GenBank/DDBJ databases">
        <title>Thermococcus indicus sp. nov., a Fe(III)-reducing hyperthermophilic archaeon isolated from the Onnuri vent field of the Central Indian Ocean ridge.</title>
        <authorList>
            <person name="Lim J.K."/>
            <person name="Kim Y.J."/>
            <person name="Kwon K.K."/>
        </authorList>
    </citation>
    <scope>NUCLEOTIDE SEQUENCE [LARGE SCALE GENOMIC DNA]</scope>
    <source>
        <strain evidence="1 2">IOH1</strain>
    </source>
</reference>
<evidence type="ECO:0000313" key="1">
    <source>
        <dbReference type="EMBL" id="QDA31202.1"/>
    </source>
</evidence>
<dbReference type="Proteomes" id="UP000306007">
    <property type="component" value="Chromosome"/>
</dbReference>
<dbReference type="EMBL" id="CP040846">
    <property type="protein sequence ID" value="QDA31202.1"/>
    <property type="molecule type" value="Genomic_DNA"/>
</dbReference>
<organism evidence="1 2">
    <name type="scientific">Thermococcus indicus</name>
    <dbReference type="NCBI Taxonomy" id="2586643"/>
    <lineage>
        <taxon>Archaea</taxon>
        <taxon>Methanobacteriati</taxon>
        <taxon>Methanobacteriota</taxon>
        <taxon>Thermococci</taxon>
        <taxon>Thermococcales</taxon>
        <taxon>Thermococcaceae</taxon>
        <taxon>Thermococcus</taxon>
    </lineage>
</organism>
<name>A0A4Y5SLZ8_9EURY</name>
<accession>A0A4Y5SLZ8</accession>
<protein>
    <submittedName>
        <fullName evidence="1">Uncharacterized protein</fullName>
    </submittedName>
</protein>
<proteinExistence type="predicted"/>
<dbReference type="RefSeq" id="WP_139680548.1">
    <property type="nucleotide sequence ID" value="NZ_CP040846.1"/>
</dbReference>